<accession>A0ABY3Y0Y8</accession>
<name>A0ABY3Y0Y8_9ACTN</name>
<protein>
    <submittedName>
        <fullName evidence="3">SRPBCC family protein</fullName>
    </submittedName>
</protein>
<evidence type="ECO:0000259" key="2">
    <source>
        <dbReference type="Pfam" id="PF08327"/>
    </source>
</evidence>
<keyword evidence="4" id="KW-1185">Reference proteome</keyword>
<comment type="similarity">
    <text evidence="1">Belongs to the AHA1 family.</text>
</comment>
<evidence type="ECO:0000313" key="3">
    <source>
        <dbReference type="EMBL" id="UNT00418.1"/>
    </source>
</evidence>
<proteinExistence type="inferred from homology"/>
<gene>
    <name evidence="3" type="ORF">MMF93_31075</name>
</gene>
<reference evidence="3 4" key="1">
    <citation type="journal article" date="2023" name="Microbiol. Spectr.">
        <title>Synergy between Genome Mining, Metabolomics, and Bioinformatics Uncovers Antibacterial Chlorinated Carbazole Alkaloids and Their Biosynthetic Gene Cluster from Streptomyces tubbatahanensis sp. nov., a Novel Actinomycete Isolated from Sulu Sea, Philippines.</title>
        <authorList>
            <person name="Tenebro C.P."/>
            <person name="Trono D.J.V.L."/>
            <person name="Balida L.A.P."/>
            <person name="Bayog L.K.A."/>
            <person name="Bruna J.R."/>
            <person name="Sabido E.M."/>
            <person name="Caspe D.P.C."/>
            <person name="de Los Santos E.L.C."/>
            <person name="Saludes J.P."/>
            <person name="Dalisay D.S."/>
        </authorList>
    </citation>
    <scope>NUCLEOTIDE SEQUENCE [LARGE SCALE GENOMIC DNA]</scope>
    <source>
        <strain evidence="3 4">DSD3025</strain>
    </source>
</reference>
<evidence type="ECO:0000256" key="1">
    <source>
        <dbReference type="ARBA" id="ARBA00006817"/>
    </source>
</evidence>
<evidence type="ECO:0000313" key="4">
    <source>
        <dbReference type="Proteomes" id="UP001202244"/>
    </source>
</evidence>
<feature type="domain" description="Activator of Hsp90 ATPase homologue 1/2-like C-terminal" evidence="2">
    <location>
        <begin position="13"/>
        <end position="152"/>
    </location>
</feature>
<dbReference type="InterPro" id="IPR023393">
    <property type="entry name" value="START-like_dom_sf"/>
</dbReference>
<dbReference type="InterPro" id="IPR013538">
    <property type="entry name" value="ASHA1/2-like_C"/>
</dbReference>
<sequence>MPRTDRASRVMRAPVGHVWAALVDPDALTAWLPPAGMVGRFERFDARPGGSYRMVLTYTDASGAPGKATADSDVVEARFVDIVPGRRVVQAVDFVSDDPAHAGTMTMTWEVTAVDAGTRVDVVAQDVPDGVSAEDHAAGLASSLSNLAAYAER</sequence>
<organism evidence="3 4">
    <name type="scientific">Streptomyces tubbatahanensis</name>
    <dbReference type="NCBI Taxonomy" id="2923272"/>
    <lineage>
        <taxon>Bacteria</taxon>
        <taxon>Bacillati</taxon>
        <taxon>Actinomycetota</taxon>
        <taxon>Actinomycetes</taxon>
        <taxon>Kitasatosporales</taxon>
        <taxon>Streptomycetaceae</taxon>
        <taxon>Streptomyces</taxon>
    </lineage>
</organism>
<dbReference type="Proteomes" id="UP001202244">
    <property type="component" value="Chromosome"/>
</dbReference>
<dbReference type="RefSeq" id="WP_242756490.1">
    <property type="nucleotide sequence ID" value="NZ_CP093846.1"/>
</dbReference>
<dbReference type="Pfam" id="PF08327">
    <property type="entry name" value="AHSA1"/>
    <property type="match status" value="1"/>
</dbReference>
<dbReference type="Gene3D" id="3.30.530.20">
    <property type="match status" value="1"/>
</dbReference>
<dbReference type="CDD" id="cd08895">
    <property type="entry name" value="SRPBCC_CalC_Aha1-like_2"/>
    <property type="match status" value="1"/>
</dbReference>
<dbReference type="EMBL" id="CP093846">
    <property type="protein sequence ID" value="UNT00418.1"/>
    <property type="molecule type" value="Genomic_DNA"/>
</dbReference>
<dbReference type="SUPFAM" id="SSF55961">
    <property type="entry name" value="Bet v1-like"/>
    <property type="match status" value="1"/>
</dbReference>